<dbReference type="GeneID" id="79317660"/>
<reference evidence="1 2" key="1">
    <citation type="journal article" date="2019" name="Int. J. Syst. Evol. Microbiol.">
        <title>The Global Catalogue of Microorganisms (GCM) 10K type strain sequencing project: providing services to taxonomists for standard genome sequencing and annotation.</title>
        <authorList>
            <consortium name="The Broad Institute Genomics Platform"/>
            <consortium name="The Broad Institute Genome Sequencing Center for Infectious Disease"/>
            <person name="Wu L."/>
            <person name="Ma J."/>
        </authorList>
    </citation>
    <scope>NUCLEOTIDE SEQUENCE [LARGE SCALE GENOMIC DNA]</scope>
    <source>
        <strain evidence="1 2">PSR21</strain>
    </source>
</reference>
<organism evidence="1 2">
    <name type="scientific">Halomarina halobia</name>
    <dbReference type="NCBI Taxonomy" id="3033386"/>
    <lineage>
        <taxon>Archaea</taxon>
        <taxon>Methanobacteriati</taxon>
        <taxon>Methanobacteriota</taxon>
        <taxon>Stenosarchaea group</taxon>
        <taxon>Halobacteria</taxon>
        <taxon>Halobacteriales</taxon>
        <taxon>Natronomonadaceae</taxon>
        <taxon>Halomarina</taxon>
    </lineage>
</organism>
<dbReference type="RefSeq" id="WP_276306028.1">
    <property type="nucleotide sequence ID" value="NZ_CP119993.1"/>
</dbReference>
<sequence>MTGDEEPTQHCDVSAPIDLEGVLSRAGIEHLEVDEQRTVVIYQTAILMLIVIEGEATATQRFDVELWKEPADVPDRDPADLFSTFLDDLLTAADSPRQ</sequence>
<dbReference type="EMBL" id="JBHTBF010000003">
    <property type="protein sequence ID" value="MFC7319148.1"/>
    <property type="molecule type" value="Genomic_DNA"/>
</dbReference>
<evidence type="ECO:0000313" key="1">
    <source>
        <dbReference type="EMBL" id="MFC7319148.1"/>
    </source>
</evidence>
<gene>
    <name evidence="1" type="ORF">ACFQPE_20475</name>
</gene>
<comment type="caution">
    <text evidence="1">The sequence shown here is derived from an EMBL/GenBank/DDBJ whole genome shotgun (WGS) entry which is preliminary data.</text>
</comment>
<dbReference type="AlphaFoldDB" id="A0ABD6AFU6"/>
<proteinExistence type="predicted"/>
<evidence type="ECO:0000313" key="2">
    <source>
        <dbReference type="Proteomes" id="UP001596547"/>
    </source>
</evidence>
<keyword evidence="2" id="KW-1185">Reference proteome</keyword>
<dbReference type="Proteomes" id="UP001596547">
    <property type="component" value="Unassembled WGS sequence"/>
</dbReference>
<protein>
    <submittedName>
        <fullName evidence="1">Uncharacterized protein</fullName>
    </submittedName>
</protein>
<accession>A0ABD6AFU6</accession>
<name>A0ABD6AFU6_9EURY</name>